<dbReference type="PANTHER" id="PTHR12299:SF17">
    <property type="entry name" value="AT19571P-RELATED"/>
    <property type="match status" value="1"/>
</dbReference>
<feature type="region of interest" description="Disordered" evidence="3">
    <location>
        <begin position="299"/>
        <end position="350"/>
    </location>
</feature>
<proteinExistence type="predicted"/>
<dbReference type="InterPro" id="IPR019084">
    <property type="entry name" value="STM1-like_N"/>
</dbReference>
<dbReference type="SMART" id="SM01233">
    <property type="entry name" value="HABP4_PAI-RBP1"/>
    <property type="match status" value="1"/>
</dbReference>
<sequence length="350" mass="37938">MATANPFYLLGDDDNDDPSQLIATQQLKVAAKKNTNAASPAPPAKLPSKPAPPAQAVREARSGSAPVRDGAGRGWPSSGRGGRGGRVGSGGEDGDTAKPFERERNFNKERGGHGGRQESFRGSLRGGYGNGEAGGDSDHPPRRTYERRSGTGRGHEMKREGAGRGNWGTATDGGVEQETEDNVNIEGNVVTKKQSEQEDAAMNKENMEKEEDKEMTLDEYEKIRNEKRKALLAMKTESRKVDFDKEFESMQQLSIKKGNDDIFLKLGTDKDVNRKKENADQEERSRRVVSINEFLKPVEGDRYYSPGGRGRGRECGDHGTSSGGFGGGVASSQAAPSFEDPFQFPLLGGK</sequence>
<feature type="compositionally biased region" description="Pro residues" evidence="3">
    <location>
        <begin position="40"/>
        <end position="53"/>
    </location>
</feature>
<dbReference type="OrthoDB" id="784393at2759"/>
<comment type="caution">
    <text evidence="5">The sequence shown here is derived from an EMBL/GenBank/DDBJ whole genome shotgun (WGS) entry which is preliminary data.</text>
</comment>
<evidence type="ECO:0000313" key="6">
    <source>
        <dbReference type="Proteomes" id="UP001085076"/>
    </source>
</evidence>
<feature type="domain" description="Hyaluronan/mRNA-binding protein" evidence="4">
    <location>
        <begin position="141"/>
        <end position="242"/>
    </location>
</feature>
<keyword evidence="6" id="KW-1185">Reference proteome</keyword>
<feature type="compositionally biased region" description="Gly residues" evidence="3">
    <location>
        <begin position="79"/>
        <end position="91"/>
    </location>
</feature>
<name>A0A9D5C0Z0_9LILI</name>
<dbReference type="Gene3D" id="6.10.140.1040">
    <property type="match status" value="1"/>
</dbReference>
<evidence type="ECO:0000256" key="1">
    <source>
        <dbReference type="ARBA" id="ARBA00004496"/>
    </source>
</evidence>
<dbReference type="InterPro" id="IPR039764">
    <property type="entry name" value="HABP4/SERBP1-like"/>
</dbReference>
<reference evidence="5" key="1">
    <citation type="submission" date="2021-03" db="EMBL/GenBank/DDBJ databases">
        <authorList>
            <person name="Li Z."/>
            <person name="Yang C."/>
        </authorList>
    </citation>
    <scope>NUCLEOTIDE SEQUENCE</scope>
    <source>
        <strain evidence="5">Dzin_1.0</strain>
        <tissue evidence="5">Leaf</tissue>
    </source>
</reference>
<comment type="subcellular location">
    <subcellularLocation>
        <location evidence="1">Cytoplasm</location>
    </subcellularLocation>
</comment>
<feature type="compositionally biased region" description="Basic and acidic residues" evidence="3">
    <location>
        <begin position="136"/>
        <end position="162"/>
    </location>
</feature>
<gene>
    <name evidence="5" type="ORF">J5N97_025794</name>
</gene>
<evidence type="ECO:0000256" key="2">
    <source>
        <dbReference type="ARBA" id="ARBA00022490"/>
    </source>
</evidence>
<organism evidence="5 6">
    <name type="scientific">Dioscorea zingiberensis</name>
    <dbReference type="NCBI Taxonomy" id="325984"/>
    <lineage>
        <taxon>Eukaryota</taxon>
        <taxon>Viridiplantae</taxon>
        <taxon>Streptophyta</taxon>
        <taxon>Embryophyta</taxon>
        <taxon>Tracheophyta</taxon>
        <taxon>Spermatophyta</taxon>
        <taxon>Magnoliopsida</taxon>
        <taxon>Liliopsida</taxon>
        <taxon>Dioscoreales</taxon>
        <taxon>Dioscoreaceae</taxon>
        <taxon>Dioscorea</taxon>
    </lineage>
</organism>
<dbReference type="GO" id="GO:0005737">
    <property type="term" value="C:cytoplasm"/>
    <property type="evidence" value="ECO:0007669"/>
    <property type="project" value="UniProtKB-SubCell"/>
</dbReference>
<dbReference type="Pfam" id="PF04774">
    <property type="entry name" value="HABP4_PAI-RBP1"/>
    <property type="match status" value="1"/>
</dbReference>
<dbReference type="Pfam" id="PF09598">
    <property type="entry name" value="Stm1_N"/>
    <property type="match status" value="1"/>
</dbReference>
<evidence type="ECO:0000259" key="4">
    <source>
        <dbReference type="SMART" id="SM01233"/>
    </source>
</evidence>
<keyword evidence="2" id="KW-0963">Cytoplasm</keyword>
<dbReference type="GO" id="GO:0005634">
    <property type="term" value="C:nucleus"/>
    <property type="evidence" value="ECO:0007669"/>
    <property type="project" value="TreeGrafter"/>
</dbReference>
<protein>
    <recommendedName>
        <fullName evidence="4">Hyaluronan/mRNA-binding protein domain-containing protein</fullName>
    </recommendedName>
</protein>
<feature type="region of interest" description="Disordered" evidence="3">
    <location>
        <begin position="30"/>
        <end position="215"/>
    </location>
</feature>
<dbReference type="EMBL" id="JAGGNH010000008">
    <property type="protein sequence ID" value="KAJ0964656.1"/>
    <property type="molecule type" value="Genomic_DNA"/>
</dbReference>
<evidence type="ECO:0000313" key="5">
    <source>
        <dbReference type="EMBL" id="KAJ0964656.1"/>
    </source>
</evidence>
<dbReference type="PANTHER" id="PTHR12299">
    <property type="entry name" value="HYALURONIC ACID-BINDING PROTEIN 4"/>
    <property type="match status" value="1"/>
</dbReference>
<evidence type="ECO:0000256" key="3">
    <source>
        <dbReference type="SAM" id="MobiDB-lite"/>
    </source>
</evidence>
<reference evidence="5" key="2">
    <citation type="journal article" date="2022" name="Hortic Res">
        <title>The genome of Dioscorea zingiberensis sheds light on the biosynthesis, origin and evolution of the medicinally important diosgenin saponins.</title>
        <authorList>
            <person name="Li Y."/>
            <person name="Tan C."/>
            <person name="Li Z."/>
            <person name="Guo J."/>
            <person name="Li S."/>
            <person name="Chen X."/>
            <person name="Wang C."/>
            <person name="Dai X."/>
            <person name="Yang H."/>
            <person name="Song W."/>
            <person name="Hou L."/>
            <person name="Xu J."/>
            <person name="Tong Z."/>
            <person name="Xu A."/>
            <person name="Yuan X."/>
            <person name="Wang W."/>
            <person name="Yang Q."/>
            <person name="Chen L."/>
            <person name="Sun Z."/>
            <person name="Wang K."/>
            <person name="Pan B."/>
            <person name="Chen J."/>
            <person name="Bao Y."/>
            <person name="Liu F."/>
            <person name="Qi X."/>
            <person name="Gang D.R."/>
            <person name="Wen J."/>
            <person name="Li J."/>
        </authorList>
    </citation>
    <scope>NUCLEOTIDE SEQUENCE</scope>
    <source>
        <strain evidence="5">Dzin_1.0</strain>
    </source>
</reference>
<feature type="compositionally biased region" description="Basic and acidic residues" evidence="3">
    <location>
        <begin position="95"/>
        <end position="119"/>
    </location>
</feature>
<accession>A0A9D5C0Z0</accession>
<dbReference type="GO" id="GO:0003723">
    <property type="term" value="F:RNA binding"/>
    <property type="evidence" value="ECO:0007669"/>
    <property type="project" value="InterPro"/>
</dbReference>
<dbReference type="Proteomes" id="UP001085076">
    <property type="component" value="Miscellaneous, Linkage group lg08"/>
</dbReference>
<dbReference type="InterPro" id="IPR006861">
    <property type="entry name" value="HABP4_PAIRBP1-bd"/>
</dbReference>
<feature type="compositionally biased region" description="Basic and acidic residues" evidence="3">
    <location>
        <begin position="193"/>
        <end position="215"/>
    </location>
</feature>
<feature type="compositionally biased region" description="Gly residues" evidence="3">
    <location>
        <begin position="124"/>
        <end position="134"/>
    </location>
</feature>
<dbReference type="AlphaFoldDB" id="A0A9D5C0Z0"/>